<dbReference type="AlphaFoldDB" id="A0A2K3CPZ2"/>
<dbReference type="ExpressionAtlas" id="A0A2K3CPZ2">
    <property type="expression patterns" value="baseline"/>
</dbReference>
<name>A0A2K3CPZ2_CHLRE</name>
<proteinExistence type="predicted"/>
<accession>A0A2K3CPZ2</accession>
<evidence type="ECO:0000313" key="2">
    <source>
        <dbReference type="Proteomes" id="UP000006906"/>
    </source>
</evidence>
<dbReference type="InParanoid" id="A0A2K3CPZ2"/>
<dbReference type="KEGG" id="cre:CHLRE_17g716700v5"/>
<dbReference type="OrthoDB" id="535852at2759"/>
<dbReference type="Proteomes" id="UP000006906">
    <property type="component" value="Chromosome 17"/>
</dbReference>
<dbReference type="PaxDb" id="3055-EDO98120"/>
<sequence>MEHSEDLLQVVPTMATDGQLVCASTQTAHALSFSDMDALFEEFDTGDFPAFNPQFSITSKPSTVAVEVAAARAQELGVYVLAPGAAPAHASLRVDCQTTVGDIRAFIRDSLGVPLSCQRWLSLLRQPASGCSGSNALGSDAFAMTLTTMMLEDERTVESYGGLTPGAAVHASVDSAPASAPQPVTIAAAATGTATATPSCDSPRSPAARLLPCALVLQPSGKIAATQRMQLAEAPAAAAACSPAVPSGCWEYTDEGTAASAQSLFEADLFTTHCAVAADPHHAAQDL</sequence>
<evidence type="ECO:0008006" key="3">
    <source>
        <dbReference type="Google" id="ProtNLM"/>
    </source>
</evidence>
<dbReference type="Gramene" id="PNW70364">
    <property type="protein sequence ID" value="PNW70364"/>
    <property type="gene ID" value="CHLRE_17g716700v5"/>
</dbReference>
<reference evidence="1 2" key="1">
    <citation type="journal article" date="2007" name="Science">
        <title>The Chlamydomonas genome reveals the evolution of key animal and plant functions.</title>
        <authorList>
            <person name="Merchant S.S."/>
            <person name="Prochnik S.E."/>
            <person name="Vallon O."/>
            <person name="Harris E.H."/>
            <person name="Karpowicz S.J."/>
            <person name="Witman G.B."/>
            <person name="Terry A."/>
            <person name="Salamov A."/>
            <person name="Fritz-Laylin L.K."/>
            <person name="Marechal-Drouard L."/>
            <person name="Marshall W.F."/>
            <person name="Qu L.H."/>
            <person name="Nelson D.R."/>
            <person name="Sanderfoot A.A."/>
            <person name="Spalding M.H."/>
            <person name="Kapitonov V.V."/>
            <person name="Ren Q."/>
            <person name="Ferris P."/>
            <person name="Lindquist E."/>
            <person name="Shapiro H."/>
            <person name="Lucas S.M."/>
            <person name="Grimwood J."/>
            <person name="Schmutz J."/>
            <person name="Cardol P."/>
            <person name="Cerutti H."/>
            <person name="Chanfreau G."/>
            <person name="Chen C.L."/>
            <person name="Cognat V."/>
            <person name="Croft M.T."/>
            <person name="Dent R."/>
            <person name="Dutcher S."/>
            <person name="Fernandez E."/>
            <person name="Fukuzawa H."/>
            <person name="Gonzalez-Ballester D."/>
            <person name="Gonzalez-Halphen D."/>
            <person name="Hallmann A."/>
            <person name="Hanikenne M."/>
            <person name="Hippler M."/>
            <person name="Inwood W."/>
            <person name="Jabbari K."/>
            <person name="Kalanon M."/>
            <person name="Kuras R."/>
            <person name="Lefebvre P.A."/>
            <person name="Lemaire S.D."/>
            <person name="Lobanov A.V."/>
            <person name="Lohr M."/>
            <person name="Manuell A."/>
            <person name="Meier I."/>
            <person name="Mets L."/>
            <person name="Mittag M."/>
            <person name="Mittelmeier T."/>
            <person name="Moroney J.V."/>
            <person name="Moseley J."/>
            <person name="Napoli C."/>
            <person name="Nedelcu A.M."/>
            <person name="Niyogi K."/>
            <person name="Novoselov S.V."/>
            <person name="Paulsen I.T."/>
            <person name="Pazour G."/>
            <person name="Purton S."/>
            <person name="Ral J.P."/>
            <person name="Riano-Pachon D.M."/>
            <person name="Riekhof W."/>
            <person name="Rymarquis L."/>
            <person name="Schroda M."/>
            <person name="Stern D."/>
            <person name="Umen J."/>
            <person name="Willows R."/>
            <person name="Wilson N."/>
            <person name="Zimmer S.L."/>
            <person name="Allmer J."/>
            <person name="Balk J."/>
            <person name="Bisova K."/>
            <person name="Chen C.J."/>
            <person name="Elias M."/>
            <person name="Gendler K."/>
            <person name="Hauser C."/>
            <person name="Lamb M.R."/>
            <person name="Ledford H."/>
            <person name="Long J.C."/>
            <person name="Minagawa J."/>
            <person name="Page M.D."/>
            <person name="Pan J."/>
            <person name="Pootakham W."/>
            <person name="Roje S."/>
            <person name="Rose A."/>
            <person name="Stahlberg E."/>
            <person name="Terauchi A.M."/>
            <person name="Yang P."/>
            <person name="Ball S."/>
            <person name="Bowler C."/>
            <person name="Dieckmann C.L."/>
            <person name="Gladyshev V.N."/>
            <person name="Green P."/>
            <person name="Jorgensen R."/>
            <person name="Mayfield S."/>
            <person name="Mueller-Roeber B."/>
            <person name="Rajamani S."/>
            <person name="Sayre R.T."/>
            <person name="Brokstein P."/>
            <person name="Dubchak I."/>
            <person name="Goodstein D."/>
            <person name="Hornick L."/>
            <person name="Huang Y.W."/>
            <person name="Jhaveri J."/>
            <person name="Luo Y."/>
            <person name="Martinez D."/>
            <person name="Ngau W.C."/>
            <person name="Otillar B."/>
            <person name="Poliakov A."/>
            <person name="Porter A."/>
            <person name="Szajkowski L."/>
            <person name="Werner G."/>
            <person name="Zhou K."/>
            <person name="Grigoriev I.V."/>
            <person name="Rokhsar D.S."/>
            <person name="Grossman A.R."/>
        </authorList>
    </citation>
    <scope>NUCLEOTIDE SEQUENCE [LARGE SCALE GENOMIC DNA]</scope>
    <source>
        <strain evidence="2">CC-503</strain>
    </source>
</reference>
<evidence type="ECO:0000313" key="1">
    <source>
        <dbReference type="EMBL" id="PNW70364.1"/>
    </source>
</evidence>
<protein>
    <recommendedName>
        <fullName evidence="3">Ubiquitin-like domain-containing protein</fullName>
    </recommendedName>
</protein>
<dbReference type="GeneID" id="5725981"/>
<dbReference type="CDD" id="cd17039">
    <property type="entry name" value="Ubl_ubiquitin_like"/>
    <property type="match status" value="1"/>
</dbReference>
<organism evidence="1 2">
    <name type="scientific">Chlamydomonas reinhardtii</name>
    <name type="common">Chlamydomonas smithii</name>
    <dbReference type="NCBI Taxonomy" id="3055"/>
    <lineage>
        <taxon>Eukaryota</taxon>
        <taxon>Viridiplantae</taxon>
        <taxon>Chlorophyta</taxon>
        <taxon>core chlorophytes</taxon>
        <taxon>Chlorophyceae</taxon>
        <taxon>CS clade</taxon>
        <taxon>Chlamydomonadales</taxon>
        <taxon>Chlamydomonadaceae</taxon>
        <taxon>Chlamydomonas</taxon>
    </lineage>
</organism>
<gene>
    <name evidence="1" type="ORF">CHLRE_17g716700v5</name>
</gene>
<keyword evidence="2" id="KW-1185">Reference proteome</keyword>
<dbReference type="EMBL" id="CM008978">
    <property type="protein sequence ID" value="PNW70364.1"/>
    <property type="molecule type" value="Genomic_DNA"/>
</dbReference>
<dbReference type="RefSeq" id="XP_001700431.2">
    <property type="nucleotide sequence ID" value="XM_001700379.2"/>
</dbReference>